<evidence type="ECO:0000313" key="1">
    <source>
        <dbReference type="EMBL" id="KIA78303.1"/>
    </source>
</evidence>
<name>A0A0C1EDY2_9BACT</name>
<organism evidence="1 2">
    <name type="scientific">Parachlamydia acanthamoebae</name>
    <dbReference type="NCBI Taxonomy" id="83552"/>
    <lineage>
        <taxon>Bacteria</taxon>
        <taxon>Pseudomonadati</taxon>
        <taxon>Chlamydiota</taxon>
        <taxon>Chlamydiia</taxon>
        <taxon>Parachlamydiales</taxon>
        <taxon>Parachlamydiaceae</taxon>
        <taxon>Parachlamydia</taxon>
    </lineage>
</organism>
<protein>
    <submittedName>
        <fullName evidence="1">Uncharacterized protein</fullName>
    </submittedName>
</protein>
<dbReference type="PATRIC" id="fig|83552.4.peg.533"/>
<accession>A0A0C1EDY2</accession>
<dbReference type="Proteomes" id="UP000031307">
    <property type="component" value="Unassembled WGS sequence"/>
</dbReference>
<dbReference type="EMBL" id="JSAM01000028">
    <property type="protein sequence ID" value="KIA78303.1"/>
    <property type="molecule type" value="Genomic_DNA"/>
</dbReference>
<evidence type="ECO:0000313" key="2">
    <source>
        <dbReference type="Proteomes" id="UP000031307"/>
    </source>
</evidence>
<comment type="caution">
    <text evidence="1">The sequence shown here is derived from an EMBL/GenBank/DDBJ whole genome shotgun (WGS) entry which is preliminary data.</text>
</comment>
<reference evidence="1 2" key="1">
    <citation type="journal article" date="2014" name="Mol. Biol. Evol.">
        <title>Massive expansion of Ubiquitination-related gene families within the Chlamydiae.</title>
        <authorList>
            <person name="Domman D."/>
            <person name="Collingro A."/>
            <person name="Lagkouvardos I."/>
            <person name="Gehre L."/>
            <person name="Weinmaier T."/>
            <person name="Rattei T."/>
            <person name="Subtil A."/>
            <person name="Horn M."/>
        </authorList>
    </citation>
    <scope>NUCLEOTIDE SEQUENCE [LARGE SCALE GENOMIC DNA]</scope>
    <source>
        <strain evidence="1 2">OEW1</strain>
    </source>
</reference>
<sequence length="358" mass="41555">MTFEKVDHTLEEHVQKLIASDESHLTQQASHLTSQELIYALSLLGEGKEEFWKQKTRALINGLFSRQSLEQAGHALNVEQLLDLFQHRQILETKELWKISPIIVGIRPSVFRELLTKATPHELQIFKQEGMTEPVQHHITLLTQDLLYEIDDLLSHSFHLEMEINSLDVSAASDDLNAFIDRIQRTSQKFQGFLNLLNALLEITWNTSRIDLIEKLTFAKTSIQKVINQLGQPGDDNAPQTGLFAKVVHHFENIFKPEHALITLENFDEDIPVLEALTKFSMWYVVDYWELGLLPNVKQREQLNLDPTIYSEKECLDYREQLLKEISQNLENKGLRTVRDLKKHRIFSKKALLDYLHS</sequence>
<gene>
    <name evidence="1" type="ORF">DB43_EI00480</name>
</gene>
<dbReference type="RefSeq" id="WP_013924727.1">
    <property type="nucleotide sequence ID" value="NZ_BAWW01000007.1"/>
</dbReference>
<dbReference type="AlphaFoldDB" id="A0A0C1EDY2"/>
<proteinExistence type="predicted"/>
<dbReference type="OMA" id="WNTSRID"/>